<dbReference type="RefSeq" id="WP_345736727.1">
    <property type="nucleotide sequence ID" value="NZ_BAABIA010000005.1"/>
</dbReference>
<gene>
    <name evidence="2" type="ORF">GCM10023213_25170</name>
</gene>
<evidence type="ECO:0000313" key="2">
    <source>
        <dbReference type="EMBL" id="GAA5141291.1"/>
    </source>
</evidence>
<dbReference type="Pfam" id="PF12651">
    <property type="entry name" value="RHH_3"/>
    <property type="match status" value="1"/>
</dbReference>
<evidence type="ECO:0000313" key="3">
    <source>
        <dbReference type="Proteomes" id="UP001499852"/>
    </source>
</evidence>
<organism evidence="2 3">
    <name type="scientific">Prosthecobacter algae</name>
    <dbReference type="NCBI Taxonomy" id="1144682"/>
    <lineage>
        <taxon>Bacteria</taxon>
        <taxon>Pseudomonadati</taxon>
        <taxon>Verrucomicrobiota</taxon>
        <taxon>Verrucomicrobiia</taxon>
        <taxon>Verrucomicrobiales</taxon>
        <taxon>Verrucomicrobiaceae</taxon>
        <taxon>Prosthecobacter</taxon>
    </lineage>
</organism>
<keyword evidence="3" id="KW-1185">Reference proteome</keyword>
<feature type="domain" description="Predicted DNA-binding protein ribbon-helix-helix" evidence="1">
    <location>
        <begin position="21"/>
        <end position="53"/>
    </location>
</feature>
<protein>
    <recommendedName>
        <fullName evidence="1">Predicted DNA-binding protein ribbon-helix-helix domain-containing protein</fullName>
    </recommendedName>
</protein>
<sequence length="78" mass="8507">MFAVSVIIVNIDNAMKKQAARTTVTLPPELNEPAEALSQETGVSVADLLRQGMIRVISERRQTGKVVLMQLTKPEMAA</sequence>
<dbReference type="EMBL" id="BAABIA010000005">
    <property type="protein sequence ID" value="GAA5141291.1"/>
    <property type="molecule type" value="Genomic_DNA"/>
</dbReference>
<name>A0ABP9PAP5_9BACT</name>
<proteinExistence type="predicted"/>
<dbReference type="Proteomes" id="UP001499852">
    <property type="component" value="Unassembled WGS sequence"/>
</dbReference>
<dbReference type="InterPro" id="IPR038733">
    <property type="entry name" value="Predicted_DNA_bind_prot_RHH"/>
</dbReference>
<comment type="caution">
    <text evidence="2">The sequence shown here is derived from an EMBL/GenBank/DDBJ whole genome shotgun (WGS) entry which is preliminary data.</text>
</comment>
<accession>A0ABP9PAP5</accession>
<evidence type="ECO:0000259" key="1">
    <source>
        <dbReference type="Pfam" id="PF12651"/>
    </source>
</evidence>
<reference evidence="3" key="1">
    <citation type="journal article" date="2019" name="Int. J. Syst. Evol. Microbiol.">
        <title>The Global Catalogue of Microorganisms (GCM) 10K type strain sequencing project: providing services to taxonomists for standard genome sequencing and annotation.</title>
        <authorList>
            <consortium name="The Broad Institute Genomics Platform"/>
            <consortium name="The Broad Institute Genome Sequencing Center for Infectious Disease"/>
            <person name="Wu L."/>
            <person name="Ma J."/>
        </authorList>
    </citation>
    <scope>NUCLEOTIDE SEQUENCE [LARGE SCALE GENOMIC DNA]</scope>
    <source>
        <strain evidence="3">JCM 18053</strain>
    </source>
</reference>